<protein>
    <submittedName>
        <fullName evidence="4">Fumagillin dodecapentaenoate synthase</fullName>
    </submittedName>
</protein>
<dbReference type="RefSeq" id="XP_049127019.1">
    <property type="nucleotide sequence ID" value="XM_049271062.1"/>
</dbReference>
<evidence type="ECO:0000313" key="5">
    <source>
        <dbReference type="Proteomes" id="UP001055115"/>
    </source>
</evidence>
<evidence type="ECO:0000313" key="4">
    <source>
        <dbReference type="EMBL" id="GKT44669.1"/>
    </source>
</evidence>
<gene>
    <name evidence="4" type="ORF">ColSpa_04850</name>
</gene>
<sequence>MLAVISQWGISASRVIGPSSEEIAAAVVAGLLIPEEGIKIAYFSGLASQSHNPGQLLGMLAVHVSADAIAPYLESEPTVQVACYNSPVSLTLSEQQPALKRVCDALKADGHFARILQVNFAYHSEHVRGTAED</sequence>
<dbReference type="Proteomes" id="UP001055115">
    <property type="component" value="Unassembled WGS sequence"/>
</dbReference>
<evidence type="ECO:0000256" key="2">
    <source>
        <dbReference type="ARBA" id="ARBA00022553"/>
    </source>
</evidence>
<evidence type="ECO:0000259" key="3">
    <source>
        <dbReference type="SMART" id="SM00827"/>
    </source>
</evidence>
<feature type="domain" description="Malonyl-CoA:ACP transacylase (MAT)" evidence="3">
    <location>
        <begin position="2"/>
        <end position="133"/>
    </location>
</feature>
<keyword evidence="1" id="KW-0596">Phosphopantetheine</keyword>
<dbReference type="GeneID" id="73325652"/>
<keyword evidence="5" id="KW-1185">Reference proteome</keyword>
<dbReference type="GO" id="GO:0004312">
    <property type="term" value="F:fatty acid synthase activity"/>
    <property type="evidence" value="ECO:0007669"/>
    <property type="project" value="TreeGrafter"/>
</dbReference>
<dbReference type="Gene3D" id="3.40.366.10">
    <property type="entry name" value="Malonyl-Coenzyme A Acyl Carrier Protein, domain 2"/>
    <property type="match status" value="1"/>
</dbReference>
<accession>A0AA37LDT6</accession>
<organism evidence="4 5">
    <name type="scientific">Colletotrichum spaethianum</name>
    <dbReference type="NCBI Taxonomy" id="700344"/>
    <lineage>
        <taxon>Eukaryota</taxon>
        <taxon>Fungi</taxon>
        <taxon>Dikarya</taxon>
        <taxon>Ascomycota</taxon>
        <taxon>Pezizomycotina</taxon>
        <taxon>Sordariomycetes</taxon>
        <taxon>Hypocreomycetidae</taxon>
        <taxon>Glomerellales</taxon>
        <taxon>Glomerellaceae</taxon>
        <taxon>Colletotrichum</taxon>
        <taxon>Colletotrichum spaethianum species complex</taxon>
    </lineage>
</organism>
<dbReference type="InterPro" id="IPR016036">
    <property type="entry name" value="Malonyl_transacylase_ACP-bd"/>
</dbReference>
<dbReference type="GO" id="GO:0044550">
    <property type="term" value="P:secondary metabolite biosynthetic process"/>
    <property type="evidence" value="ECO:0007669"/>
    <property type="project" value="TreeGrafter"/>
</dbReference>
<reference evidence="4 5" key="1">
    <citation type="submission" date="2022-03" db="EMBL/GenBank/DDBJ databases">
        <title>Genome data of Colletotrichum spp.</title>
        <authorList>
            <person name="Utami Y.D."/>
            <person name="Hiruma K."/>
        </authorList>
    </citation>
    <scope>NUCLEOTIDE SEQUENCE [LARGE SCALE GENOMIC DNA]</scope>
    <source>
        <strain evidence="4 5">MAFF 239500</strain>
    </source>
</reference>
<dbReference type="InterPro" id="IPR016035">
    <property type="entry name" value="Acyl_Trfase/lysoPLipase"/>
</dbReference>
<dbReference type="SUPFAM" id="SSF52151">
    <property type="entry name" value="FabD/lysophospholipase-like"/>
    <property type="match status" value="1"/>
</dbReference>
<name>A0AA37LDT6_9PEZI</name>
<dbReference type="SUPFAM" id="SSF55048">
    <property type="entry name" value="Probable ACP-binding domain of malonyl-CoA ACP transacylase"/>
    <property type="match status" value="1"/>
</dbReference>
<keyword evidence="2" id="KW-0597">Phosphoprotein</keyword>
<dbReference type="EMBL" id="BQXU01000010">
    <property type="protein sequence ID" value="GKT44669.1"/>
    <property type="molecule type" value="Genomic_DNA"/>
</dbReference>
<evidence type="ECO:0000256" key="1">
    <source>
        <dbReference type="ARBA" id="ARBA00022450"/>
    </source>
</evidence>
<dbReference type="InterPro" id="IPR001227">
    <property type="entry name" value="Ac_transferase_dom_sf"/>
</dbReference>
<dbReference type="PANTHER" id="PTHR43775:SF18">
    <property type="entry name" value="ENZYME, PUTATIVE (JCVI)-RELATED"/>
    <property type="match status" value="1"/>
</dbReference>
<dbReference type="SMART" id="SM00827">
    <property type="entry name" value="PKS_AT"/>
    <property type="match status" value="1"/>
</dbReference>
<dbReference type="GO" id="GO:0006633">
    <property type="term" value="P:fatty acid biosynthetic process"/>
    <property type="evidence" value="ECO:0007669"/>
    <property type="project" value="TreeGrafter"/>
</dbReference>
<dbReference type="Pfam" id="PF00698">
    <property type="entry name" value="Acyl_transf_1"/>
    <property type="match status" value="1"/>
</dbReference>
<proteinExistence type="predicted"/>
<comment type="caution">
    <text evidence="4">The sequence shown here is derived from an EMBL/GenBank/DDBJ whole genome shotgun (WGS) entry which is preliminary data.</text>
</comment>
<dbReference type="InterPro" id="IPR050091">
    <property type="entry name" value="PKS_NRPS_Biosynth_Enz"/>
</dbReference>
<dbReference type="InterPro" id="IPR014043">
    <property type="entry name" value="Acyl_transferase_dom"/>
</dbReference>
<dbReference type="AlphaFoldDB" id="A0AA37LDT6"/>
<dbReference type="PANTHER" id="PTHR43775">
    <property type="entry name" value="FATTY ACID SYNTHASE"/>
    <property type="match status" value="1"/>
</dbReference>